<dbReference type="PANTHER" id="PTHR47986">
    <property type="entry name" value="OSJNBA0070M12.3 PROTEIN"/>
    <property type="match status" value="1"/>
</dbReference>
<comment type="caution">
    <text evidence="11">The sequence shown here is derived from an EMBL/GenBank/DDBJ whole genome shotgun (WGS) entry which is preliminary data.</text>
</comment>
<evidence type="ECO:0000256" key="9">
    <source>
        <dbReference type="ARBA" id="ARBA00023180"/>
    </source>
</evidence>
<dbReference type="GO" id="GO:0016020">
    <property type="term" value="C:membrane"/>
    <property type="evidence" value="ECO:0007669"/>
    <property type="project" value="UniProtKB-SubCell"/>
</dbReference>
<keyword evidence="12" id="KW-1185">Reference proteome</keyword>
<evidence type="ECO:0000256" key="7">
    <source>
        <dbReference type="ARBA" id="ARBA00023136"/>
    </source>
</evidence>
<comment type="subcellular location">
    <subcellularLocation>
        <location evidence="1">Membrane</location>
        <topology evidence="1">Single-pass membrane protein</topology>
    </subcellularLocation>
</comment>
<dbReference type="Proteomes" id="UP001202328">
    <property type="component" value="Unassembled WGS sequence"/>
</dbReference>
<dbReference type="InterPro" id="IPR052422">
    <property type="entry name" value="Auxin_Ser/Thr_Kinase"/>
</dbReference>
<keyword evidence="7 10" id="KW-0472">Membrane</keyword>
<keyword evidence="8" id="KW-0675">Receptor</keyword>
<name>A0AAD4XS06_9MAGN</name>
<proteinExistence type="predicted"/>
<protein>
    <submittedName>
        <fullName evidence="11">Uncharacterized protein</fullName>
    </submittedName>
</protein>
<evidence type="ECO:0000256" key="2">
    <source>
        <dbReference type="ARBA" id="ARBA00022614"/>
    </source>
</evidence>
<keyword evidence="9" id="KW-0325">Glycoprotein</keyword>
<evidence type="ECO:0000313" key="12">
    <source>
        <dbReference type="Proteomes" id="UP001202328"/>
    </source>
</evidence>
<sequence length="101" mass="10722">MGNLKLLDVRNNHLSSKIPSLTSNVIVLTSGNPDIGKDMTAPPLGSSDSGSSRNISKKLIRVIVGSVIGGVFIIVLLGVICFCLYNQKQGDTHVNEAKDMV</sequence>
<gene>
    <name evidence="11" type="ORF">MKW98_030527</name>
</gene>
<evidence type="ECO:0000256" key="8">
    <source>
        <dbReference type="ARBA" id="ARBA00023170"/>
    </source>
</evidence>
<feature type="transmembrane region" description="Helical" evidence="10">
    <location>
        <begin position="59"/>
        <end position="85"/>
    </location>
</feature>
<dbReference type="AlphaFoldDB" id="A0AAD4XS06"/>
<dbReference type="EMBL" id="JAJJMB010004770">
    <property type="protein sequence ID" value="KAI3941797.1"/>
    <property type="molecule type" value="Genomic_DNA"/>
</dbReference>
<evidence type="ECO:0000256" key="6">
    <source>
        <dbReference type="ARBA" id="ARBA00022989"/>
    </source>
</evidence>
<keyword evidence="6 10" id="KW-1133">Transmembrane helix</keyword>
<organism evidence="11 12">
    <name type="scientific">Papaver atlanticum</name>
    <dbReference type="NCBI Taxonomy" id="357466"/>
    <lineage>
        <taxon>Eukaryota</taxon>
        <taxon>Viridiplantae</taxon>
        <taxon>Streptophyta</taxon>
        <taxon>Embryophyta</taxon>
        <taxon>Tracheophyta</taxon>
        <taxon>Spermatophyta</taxon>
        <taxon>Magnoliopsida</taxon>
        <taxon>Ranunculales</taxon>
        <taxon>Papaveraceae</taxon>
        <taxon>Papaveroideae</taxon>
        <taxon>Papaver</taxon>
    </lineage>
</organism>
<evidence type="ECO:0000256" key="10">
    <source>
        <dbReference type="SAM" id="Phobius"/>
    </source>
</evidence>
<accession>A0AAD4XS06</accession>
<evidence type="ECO:0000256" key="4">
    <source>
        <dbReference type="ARBA" id="ARBA00022729"/>
    </source>
</evidence>
<dbReference type="PANTHER" id="PTHR47986:SF29">
    <property type="entry name" value="RECEPTOR PROTEIN KINASE TMK1"/>
    <property type="match status" value="1"/>
</dbReference>
<evidence type="ECO:0000256" key="3">
    <source>
        <dbReference type="ARBA" id="ARBA00022692"/>
    </source>
</evidence>
<keyword evidence="4" id="KW-0732">Signal</keyword>
<evidence type="ECO:0000256" key="5">
    <source>
        <dbReference type="ARBA" id="ARBA00022737"/>
    </source>
</evidence>
<evidence type="ECO:0000313" key="11">
    <source>
        <dbReference type="EMBL" id="KAI3941797.1"/>
    </source>
</evidence>
<evidence type="ECO:0000256" key="1">
    <source>
        <dbReference type="ARBA" id="ARBA00004167"/>
    </source>
</evidence>
<keyword evidence="2" id="KW-0433">Leucine-rich repeat</keyword>
<keyword evidence="5" id="KW-0677">Repeat</keyword>
<reference evidence="11" key="1">
    <citation type="submission" date="2022-04" db="EMBL/GenBank/DDBJ databases">
        <title>A functionally conserved STORR gene fusion in Papaver species that diverged 16.8 million years ago.</title>
        <authorList>
            <person name="Catania T."/>
        </authorList>
    </citation>
    <scope>NUCLEOTIDE SEQUENCE</scope>
    <source>
        <strain evidence="11">S-188037</strain>
    </source>
</reference>
<keyword evidence="3 10" id="KW-0812">Transmembrane</keyword>